<gene>
    <name evidence="2" type="ORF">SAMN04487850_1943</name>
</gene>
<evidence type="ECO:0000313" key="2">
    <source>
        <dbReference type="EMBL" id="SEW16695.1"/>
    </source>
</evidence>
<dbReference type="Pfam" id="PF16585">
    <property type="entry name" value="Lipocalin_8"/>
    <property type="match status" value="1"/>
</dbReference>
<organism evidence="2 3">
    <name type="scientific">Prevotella aff. ruminicola Tc2-24</name>
    <dbReference type="NCBI Taxonomy" id="81582"/>
    <lineage>
        <taxon>Bacteria</taxon>
        <taxon>Pseudomonadati</taxon>
        <taxon>Bacteroidota</taxon>
        <taxon>Bacteroidia</taxon>
        <taxon>Bacteroidales</taxon>
        <taxon>Prevotellaceae</taxon>
        <taxon>Prevotella</taxon>
    </lineage>
</organism>
<dbReference type="EMBL" id="FOIQ01000004">
    <property type="protein sequence ID" value="SEW16695.1"/>
    <property type="molecule type" value="Genomic_DNA"/>
</dbReference>
<sequence length="148" mass="17007">MRKWIYLWTVVCTALVACDVETSDNGRLDGYWHLTGVDTLATSGHRDVSEETIFWAVQFDLIQLKGADRQGVGREFYARFDRQDGHLTLYDIHEKNRSAGDPVVVADSLVVVHPYGIHEMVETFKTLRLGKHEMVLQSPMLRLTFRKL</sequence>
<dbReference type="AlphaFoldDB" id="A0A1I0PQZ1"/>
<dbReference type="Proteomes" id="UP000199373">
    <property type="component" value="Unassembled WGS sequence"/>
</dbReference>
<dbReference type="Gene3D" id="2.40.128.280">
    <property type="match status" value="1"/>
</dbReference>
<reference evidence="2 3" key="1">
    <citation type="submission" date="2016-10" db="EMBL/GenBank/DDBJ databases">
        <authorList>
            <person name="de Groot N.N."/>
        </authorList>
    </citation>
    <scope>NUCLEOTIDE SEQUENCE [LARGE SCALE GENOMIC DNA]</scope>
    <source>
        <strain evidence="2 3">TC2-24</strain>
    </source>
</reference>
<evidence type="ECO:0000259" key="1">
    <source>
        <dbReference type="Pfam" id="PF16585"/>
    </source>
</evidence>
<dbReference type="RefSeq" id="WP_091916217.1">
    <property type="nucleotide sequence ID" value="NZ_FOIQ01000004.1"/>
</dbReference>
<feature type="domain" description="Lipocalin-like" evidence="1">
    <location>
        <begin position="15"/>
        <end position="147"/>
    </location>
</feature>
<proteinExistence type="predicted"/>
<dbReference type="PROSITE" id="PS51257">
    <property type="entry name" value="PROKAR_LIPOPROTEIN"/>
    <property type="match status" value="1"/>
</dbReference>
<name>A0A1I0PQZ1_9BACT</name>
<protein>
    <submittedName>
        <fullName evidence="2">Lipocalin-like domain-containing protein</fullName>
    </submittedName>
</protein>
<keyword evidence="3" id="KW-1185">Reference proteome</keyword>
<evidence type="ECO:0000313" key="3">
    <source>
        <dbReference type="Proteomes" id="UP000199373"/>
    </source>
</evidence>
<accession>A0A1I0PQZ1</accession>
<dbReference type="InterPro" id="IPR024311">
    <property type="entry name" value="Lipocalin-like"/>
</dbReference>